<sequence>MGGQMLAIFLWLDLLAHDRYKSVINGLLRNKSVTDKEKEVVSWKFEIYQIVSALVLEVHNLNKTSYCTGIGSSEFKQNNGPSDGVSLSGNGVHAREEWNSRG</sequence>
<evidence type="ECO:0000256" key="1">
    <source>
        <dbReference type="SAM" id="MobiDB-lite"/>
    </source>
</evidence>
<proteinExistence type="predicted"/>
<feature type="compositionally biased region" description="Basic and acidic residues" evidence="1">
    <location>
        <begin position="93"/>
        <end position="102"/>
    </location>
</feature>
<evidence type="ECO:0000313" key="3">
    <source>
        <dbReference type="EMBL" id="KAL2538065.1"/>
    </source>
</evidence>
<dbReference type="AlphaFoldDB" id="A0ABD1VL32"/>
<feature type="signal peptide" evidence="2">
    <location>
        <begin position="1"/>
        <end position="21"/>
    </location>
</feature>
<dbReference type="Proteomes" id="UP001604277">
    <property type="component" value="Unassembled WGS sequence"/>
</dbReference>
<feature type="compositionally biased region" description="Polar residues" evidence="1">
    <location>
        <begin position="76"/>
        <end position="89"/>
    </location>
</feature>
<feature type="region of interest" description="Disordered" evidence="1">
    <location>
        <begin position="76"/>
        <end position="102"/>
    </location>
</feature>
<reference evidence="4" key="1">
    <citation type="submission" date="2024-07" db="EMBL/GenBank/DDBJ databases">
        <title>Two chromosome-level genome assemblies of Korean endemic species Abeliophyllum distichum and Forsythia ovata (Oleaceae).</title>
        <authorList>
            <person name="Jang H."/>
        </authorList>
    </citation>
    <scope>NUCLEOTIDE SEQUENCE [LARGE SCALE GENOMIC DNA]</scope>
</reference>
<organism evidence="3 4">
    <name type="scientific">Forsythia ovata</name>
    <dbReference type="NCBI Taxonomy" id="205694"/>
    <lineage>
        <taxon>Eukaryota</taxon>
        <taxon>Viridiplantae</taxon>
        <taxon>Streptophyta</taxon>
        <taxon>Embryophyta</taxon>
        <taxon>Tracheophyta</taxon>
        <taxon>Spermatophyta</taxon>
        <taxon>Magnoliopsida</taxon>
        <taxon>eudicotyledons</taxon>
        <taxon>Gunneridae</taxon>
        <taxon>Pentapetalae</taxon>
        <taxon>asterids</taxon>
        <taxon>lamiids</taxon>
        <taxon>Lamiales</taxon>
        <taxon>Oleaceae</taxon>
        <taxon>Forsythieae</taxon>
        <taxon>Forsythia</taxon>
    </lineage>
</organism>
<accession>A0ABD1VL32</accession>
<gene>
    <name evidence="3" type="ORF">Fot_19456</name>
</gene>
<comment type="caution">
    <text evidence="3">The sequence shown here is derived from an EMBL/GenBank/DDBJ whole genome shotgun (WGS) entry which is preliminary data.</text>
</comment>
<evidence type="ECO:0000313" key="4">
    <source>
        <dbReference type="Proteomes" id="UP001604277"/>
    </source>
</evidence>
<keyword evidence="4" id="KW-1185">Reference proteome</keyword>
<keyword evidence="2" id="KW-0732">Signal</keyword>
<evidence type="ECO:0000256" key="2">
    <source>
        <dbReference type="SAM" id="SignalP"/>
    </source>
</evidence>
<name>A0ABD1VL32_9LAMI</name>
<feature type="chain" id="PRO_5044784079" evidence="2">
    <location>
        <begin position="22"/>
        <end position="102"/>
    </location>
</feature>
<dbReference type="EMBL" id="JBFOLJ010000005">
    <property type="protein sequence ID" value="KAL2538065.1"/>
    <property type="molecule type" value="Genomic_DNA"/>
</dbReference>
<protein>
    <submittedName>
        <fullName evidence="3">Uncharacterized protein</fullName>
    </submittedName>
</protein>